<organism evidence="1 2">
    <name type="scientific">Methylopila capsulata</name>
    <dbReference type="NCBI Taxonomy" id="61654"/>
    <lineage>
        <taxon>Bacteria</taxon>
        <taxon>Pseudomonadati</taxon>
        <taxon>Pseudomonadota</taxon>
        <taxon>Alphaproteobacteria</taxon>
        <taxon>Hyphomicrobiales</taxon>
        <taxon>Methylopilaceae</taxon>
        <taxon>Methylopila</taxon>
    </lineage>
</organism>
<gene>
    <name evidence="1" type="ORF">GCM10008170_05530</name>
</gene>
<evidence type="ECO:0000313" key="2">
    <source>
        <dbReference type="Proteomes" id="UP001143400"/>
    </source>
</evidence>
<reference evidence="1" key="1">
    <citation type="journal article" date="2014" name="Int. J. Syst. Evol. Microbiol.">
        <title>Complete genome sequence of Corynebacterium casei LMG S-19264T (=DSM 44701T), isolated from a smear-ripened cheese.</title>
        <authorList>
            <consortium name="US DOE Joint Genome Institute (JGI-PGF)"/>
            <person name="Walter F."/>
            <person name="Albersmeier A."/>
            <person name="Kalinowski J."/>
            <person name="Ruckert C."/>
        </authorList>
    </citation>
    <scope>NUCLEOTIDE SEQUENCE</scope>
    <source>
        <strain evidence="1">VKM B-1606</strain>
    </source>
</reference>
<evidence type="ECO:0000313" key="1">
    <source>
        <dbReference type="EMBL" id="GLK54534.1"/>
    </source>
</evidence>
<sequence>MSGRAPERVLANFRPRPSDLEATIRRLAIDPDNVRWRSQAYETHAEKRQGERDIFDDMMFDVLRTGYLAGDIEPGSRPGEWKAKMCKAMRGRREIGVITIVINMQKLFVKTVEWEDLR</sequence>
<dbReference type="Proteomes" id="UP001143400">
    <property type="component" value="Unassembled WGS sequence"/>
</dbReference>
<comment type="caution">
    <text evidence="1">The sequence shown here is derived from an EMBL/GenBank/DDBJ whole genome shotgun (WGS) entry which is preliminary data.</text>
</comment>
<reference evidence="1" key="2">
    <citation type="submission" date="2023-01" db="EMBL/GenBank/DDBJ databases">
        <authorList>
            <person name="Sun Q."/>
            <person name="Evtushenko L."/>
        </authorList>
    </citation>
    <scope>NUCLEOTIDE SEQUENCE</scope>
    <source>
        <strain evidence="1">VKM B-1606</strain>
    </source>
</reference>
<name>A0A9W6ISH2_9HYPH</name>
<dbReference type="EMBL" id="BSFF01000001">
    <property type="protein sequence ID" value="GLK54534.1"/>
    <property type="molecule type" value="Genomic_DNA"/>
</dbReference>
<proteinExistence type="predicted"/>
<dbReference type="AlphaFoldDB" id="A0A9W6ISH2"/>
<accession>A0A9W6ISH2</accession>
<protein>
    <submittedName>
        <fullName evidence="1">Uncharacterized protein</fullName>
    </submittedName>
</protein>